<sequence length="83" mass="9131">KDIHSFAVSEYNIVTTVVHSGHREIERSPVQSGCIVQTLPLPTKKAFEATLHRVRSLTHGCISSTLRNTSVLTNTMNPSPSVF</sequence>
<evidence type="ECO:0000313" key="2">
    <source>
        <dbReference type="Proteomes" id="UP001303222"/>
    </source>
</evidence>
<protein>
    <submittedName>
        <fullName evidence="1">Uncharacterized protein</fullName>
    </submittedName>
</protein>
<accession>A0AAN6NQ07</accession>
<organism evidence="1 2">
    <name type="scientific">Pseudoneurospora amorphoporcata</name>
    <dbReference type="NCBI Taxonomy" id="241081"/>
    <lineage>
        <taxon>Eukaryota</taxon>
        <taxon>Fungi</taxon>
        <taxon>Dikarya</taxon>
        <taxon>Ascomycota</taxon>
        <taxon>Pezizomycotina</taxon>
        <taxon>Sordariomycetes</taxon>
        <taxon>Sordariomycetidae</taxon>
        <taxon>Sordariales</taxon>
        <taxon>Sordariaceae</taxon>
        <taxon>Pseudoneurospora</taxon>
    </lineage>
</organism>
<feature type="non-terminal residue" evidence="1">
    <location>
        <position position="1"/>
    </location>
</feature>
<gene>
    <name evidence="1" type="ORF">QBC32DRAFT_218592</name>
</gene>
<name>A0AAN6NQ07_9PEZI</name>
<reference evidence="1" key="1">
    <citation type="journal article" date="2023" name="Mol. Phylogenet. Evol.">
        <title>Genome-scale phylogeny and comparative genomics of the fungal order Sordariales.</title>
        <authorList>
            <person name="Hensen N."/>
            <person name="Bonometti L."/>
            <person name="Westerberg I."/>
            <person name="Brannstrom I.O."/>
            <person name="Guillou S."/>
            <person name="Cros-Aarteil S."/>
            <person name="Calhoun S."/>
            <person name="Haridas S."/>
            <person name="Kuo A."/>
            <person name="Mondo S."/>
            <person name="Pangilinan J."/>
            <person name="Riley R."/>
            <person name="LaButti K."/>
            <person name="Andreopoulos B."/>
            <person name="Lipzen A."/>
            <person name="Chen C."/>
            <person name="Yan M."/>
            <person name="Daum C."/>
            <person name="Ng V."/>
            <person name="Clum A."/>
            <person name="Steindorff A."/>
            <person name="Ohm R.A."/>
            <person name="Martin F."/>
            <person name="Silar P."/>
            <person name="Natvig D.O."/>
            <person name="Lalanne C."/>
            <person name="Gautier V."/>
            <person name="Ament-Velasquez S.L."/>
            <person name="Kruys A."/>
            <person name="Hutchinson M.I."/>
            <person name="Powell A.J."/>
            <person name="Barry K."/>
            <person name="Miller A.N."/>
            <person name="Grigoriev I.V."/>
            <person name="Debuchy R."/>
            <person name="Gladieux P."/>
            <person name="Hiltunen Thoren M."/>
            <person name="Johannesson H."/>
        </authorList>
    </citation>
    <scope>NUCLEOTIDE SEQUENCE</scope>
    <source>
        <strain evidence="1">CBS 626.80</strain>
    </source>
</reference>
<dbReference type="AlphaFoldDB" id="A0AAN6NQ07"/>
<keyword evidence="2" id="KW-1185">Reference proteome</keyword>
<comment type="caution">
    <text evidence="1">The sequence shown here is derived from an EMBL/GenBank/DDBJ whole genome shotgun (WGS) entry which is preliminary data.</text>
</comment>
<evidence type="ECO:0000313" key="1">
    <source>
        <dbReference type="EMBL" id="KAK3949915.1"/>
    </source>
</evidence>
<dbReference type="EMBL" id="MU859197">
    <property type="protein sequence ID" value="KAK3949915.1"/>
    <property type="molecule type" value="Genomic_DNA"/>
</dbReference>
<proteinExistence type="predicted"/>
<reference evidence="1" key="2">
    <citation type="submission" date="2023-06" db="EMBL/GenBank/DDBJ databases">
        <authorList>
            <consortium name="Lawrence Berkeley National Laboratory"/>
            <person name="Mondo S.J."/>
            <person name="Hensen N."/>
            <person name="Bonometti L."/>
            <person name="Westerberg I."/>
            <person name="Brannstrom I.O."/>
            <person name="Guillou S."/>
            <person name="Cros-Aarteil S."/>
            <person name="Calhoun S."/>
            <person name="Haridas S."/>
            <person name="Kuo A."/>
            <person name="Pangilinan J."/>
            <person name="Riley R."/>
            <person name="Labutti K."/>
            <person name="Andreopoulos B."/>
            <person name="Lipzen A."/>
            <person name="Chen C."/>
            <person name="Yanf M."/>
            <person name="Daum C."/>
            <person name="Ng V."/>
            <person name="Clum A."/>
            <person name="Steindorff A."/>
            <person name="Ohm R."/>
            <person name="Martin F."/>
            <person name="Silar P."/>
            <person name="Natvig D."/>
            <person name="Lalanne C."/>
            <person name="Gautier V."/>
            <person name="Ament-Velasquez S.L."/>
            <person name="Kruys A."/>
            <person name="Hutchinson M.I."/>
            <person name="Powell A.J."/>
            <person name="Barry K."/>
            <person name="Miller A.N."/>
            <person name="Grigoriev I.V."/>
            <person name="Debuchy R."/>
            <person name="Gladieux P."/>
            <person name="Thoren M.H."/>
            <person name="Johannesson H."/>
        </authorList>
    </citation>
    <scope>NUCLEOTIDE SEQUENCE</scope>
    <source>
        <strain evidence="1">CBS 626.80</strain>
    </source>
</reference>
<dbReference type="Proteomes" id="UP001303222">
    <property type="component" value="Unassembled WGS sequence"/>
</dbReference>